<reference evidence="1" key="1">
    <citation type="journal article" date="2021" name="New Phytol.">
        <title>Evolutionary innovations through gain and loss of genes in the ectomycorrhizal Boletales.</title>
        <authorList>
            <person name="Wu G."/>
            <person name="Miyauchi S."/>
            <person name="Morin E."/>
            <person name="Kuo A."/>
            <person name="Drula E."/>
            <person name="Varga T."/>
            <person name="Kohler A."/>
            <person name="Feng B."/>
            <person name="Cao Y."/>
            <person name="Lipzen A."/>
            <person name="Daum C."/>
            <person name="Hundley H."/>
            <person name="Pangilinan J."/>
            <person name="Johnson J."/>
            <person name="Barry K."/>
            <person name="LaButti K."/>
            <person name="Ng V."/>
            <person name="Ahrendt S."/>
            <person name="Min B."/>
            <person name="Choi I.G."/>
            <person name="Park H."/>
            <person name="Plett J.M."/>
            <person name="Magnuson J."/>
            <person name="Spatafora J.W."/>
            <person name="Nagy L.G."/>
            <person name="Henrissat B."/>
            <person name="Grigoriev I.V."/>
            <person name="Yang Z.L."/>
            <person name="Xu J."/>
            <person name="Martin F.M."/>
        </authorList>
    </citation>
    <scope>NUCLEOTIDE SEQUENCE</scope>
    <source>
        <strain evidence="1">ATCC 28755</strain>
    </source>
</reference>
<keyword evidence="2" id="KW-1185">Reference proteome</keyword>
<evidence type="ECO:0000313" key="1">
    <source>
        <dbReference type="EMBL" id="KAH7913757.1"/>
    </source>
</evidence>
<protein>
    <submittedName>
        <fullName evidence="1">Uncharacterized protein</fullName>
    </submittedName>
</protein>
<sequence length="437" mass="48813">MSQGSTSIPYTLHIWPSKWNLPSFDPTCVAAVLYLQLTISGKFKVIECTDPDLSSNGQLPFLTHGNICIPSLPSIISFVTALSKSSVTDSIFDIDASLNVSEKTKLTAWKSHVETNVGDLLSHMFYSLDANFWKLTNPAIAPVLPIPQRFYVPQRIRDSHRPRLEAAGLWNLPGIEEEKKSPFERKEKNNDDDPKETFVRAFEREKVSEKTRTILDIYSRLLGDKPVFFGTAPTTLDIYLAAHILLLLDAPFPDPLVQTILKDSYPMLIDHARHVQAQAASRCPRYEIGVTEQPSLLSMIPRPLSSAPKDKSKINPDDTRYRRMRWTWIALAVGAIVFRLAMDVKIVRMRAQQLRTLPRAEQDGASVDEEINADPVDSENVDSELEEEDARERDLGESLENDEEAGGENKDASGEDLQEKGDEASIVPESGVLGVAS</sequence>
<dbReference type="Proteomes" id="UP000790377">
    <property type="component" value="Unassembled WGS sequence"/>
</dbReference>
<accession>A0ACB8AMH0</accession>
<name>A0ACB8AMH0_9AGAM</name>
<comment type="caution">
    <text evidence="1">The sequence shown here is derived from an EMBL/GenBank/DDBJ whole genome shotgun (WGS) entry which is preliminary data.</text>
</comment>
<dbReference type="EMBL" id="MU267625">
    <property type="protein sequence ID" value="KAH7913757.1"/>
    <property type="molecule type" value="Genomic_DNA"/>
</dbReference>
<proteinExistence type="predicted"/>
<gene>
    <name evidence="1" type="ORF">BJ138DRAFT_563355</name>
</gene>
<organism evidence="1 2">
    <name type="scientific">Hygrophoropsis aurantiaca</name>
    <dbReference type="NCBI Taxonomy" id="72124"/>
    <lineage>
        <taxon>Eukaryota</taxon>
        <taxon>Fungi</taxon>
        <taxon>Dikarya</taxon>
        <taxon>Basidiomycota</taxon>
        <taxon>Agaricomycotina</taxon>
        <taxon>Agaricomycetes</taxon>
        <taxon>Agaricomycetidae</taxon>
        <taxon>Boletales</taxon>
        <taxon>Coniophorineae</taxon>
        <taxon>Hygrophoropsidaceae</taxon>
        <taxon>Hygrophoropsis</taxon>
    </lineage>
</organism>
<evidence type="ECO:0000313" key="2">
    <source>
        <dbReference type="Proteomes" id="UP000790377"/>
    </source>
</evidence>